<reference evidence="2" key="1">
    <citation type="submission" date="2023-03" db="EMBL/GenBank/DDBJ databases">
        <title>Massive genome expansion in bonnet fungi (Mycena s.s.) driven by repeated elements and novel gene families across ecological guilds.</title>
        <authorList>
            <consortium name="Lawrence Berkeley National Laboratory"/>
            <person name="Harder C.B."/>
            <person name="Miyauchi S."/>
            <person name="Viragh M."/>
            <person name="Kuo A."/>
            <person name="Thoen E."/>
            <person name="Andreopoulos B."/>
            <person name="Lu D."/>
            <person name="Skrede I."/>
            <person name="Drula E."/>
            <person name="Henrissat B."/>
            <person name="Morin E."/>
            <person name="Kohler A."/>
            <person name="Barry K."/>
            <person name="LaButti K."/>
            <person name="Morin E."/>
            <person name="Salamov A."/>
            <person name="Lipzen A."/>
            <person name="Mereny Z."/>
            <person name="Hegedus B."/>
            <person name="Baldrian P."/>
            <person name="Stursova M."/>
            <person name="Weitz H."/>
            <person name="Taylor A."/>
            <person name="Grigoriev I.V."/>
            <person name="Nagy L.G."/>
            <person name="Martin F."/>
            <person name="Kauserud H."/>
        </authorList>
    </citation>
    <scope>NUCLEOTIDE SEQUENCE</scope>
    <source>
        <strain evidence="2">CBHHK067</strain>
    </source>
</reference>
<dbReference type="AlphaFoldDB" id="A0AAD7BYD8"/>
<sequence>MLLVHNARHQWPSRDQEIQHLVMKDTAKFLDFQIKLNQLISVTEGVAKAIQCLEAASCNPADVYLLWLALTAHIRAALTISMLPENVCSEIRGIINYRWNEFFVTNPGHEAYLATFYLNPKYVNSSIFKRPNTVAPFTITLPGKAPDAPIGVRNGKTFRAVGEYLFDQGALEVEHGIDPLLVGYKKKKRLFAEKFKGQFTVYAQGAFLFNTPRGEKEHPMIWWRALEGSEHGGIIAALALKFYSAVAHSMANERTVSVITWMNPALGNLKEVNTIFSFAQIRGWYRDVMKQMALLNGTDKHHNHAVYGCASSLIHVSYELAWRYSNKIHTIDDDQDDEDRDVDGEDSDDEFNTTLRADSEGVDAGAAAKIDWLDEPRQVLPSSPELDLESGEVDLDSALLGDILADTPGPRSGAAASEGLGDEPTRMTDDEDDDEEMVFELGSWSTA</sequence>
<evidence type="ECO:0000313" key="2">
    <source>
        <dbReference type="EMBL" id="KAJ7634034.1"/>
    </source>
</evidence>
<name>A0AAD7BYD8_MYCRO</name>
<organism evidence="2 3">
    <name type="scientific">Mycena rosella</name>
    <name type="common">Pink bonnet</name>
    <name type="synonym">Agaricus rosellus</name>
    <dbReference type="NCBI Taxonomy" id="1033263"/>
    <lineage>
        <taxon>Eukaryota</taxon>
        <taxon>Fungi</taxon>
        <taxon>Dikarya</taxon>
        <taxon>Basidiomycota</taxon>
        <taxon>Agaricomycotina</taxon>
        <taxon>Agaricomycetes</taxon>
        <taxon>Agaricomycetidae</taxon>
        <taxon>Agaricales</taxon>
        <taxon>Marasmiineae</taxon>
        <taxon>Mycenaceae</taxon>
        <taxon>Mycena</taxon>
    </lineage>
</organism>
<keyword evidence="3" id="KW-1185">Reference proteome</keyword>
<dbReference type="EMBL" id="JARKIE010000476">
    <property type="protein sequence ID" value="KAJ7634034.1"/>
    <property type="molecule type" value="Genomic_DNA"/>
</dbReference>
<evidence type="ECO:0000256" key="1">
    <source>
        <dbReference type="SAM" id="MobiDB-lite"/>
    </source>
</evidence>
<dbReference type="Proteomes" id="UP001221757">
    <property type="component" value="Unassembled WGS sequence"/>
</dbReference>
<comment type="caution">
    <text evidence="2">The sequence shown here is derived from an EMBL/GenBank/DDBJ whole genome shotgun (WGS) entry which is preliminary data.</text>
</comment>
<feature type="region of interest" description="Disordered" evidence="1">
    <location>
        <begin position="332"/>
        <end position="358"/>
    </location>
</feature>
<dbReference type="InterPro" id="IPR012337">
    <property type="entry name" value="RNaseH-like_sf"/>
</dbReference>
<accession>A0AAD7BYD8</accession>
<feature type="compositionally biased region" description="Acidic residues" evidence="1">
    <location>
        <begin position="333"/>
        <end position="351"/>
    </location>
</feature>
<evidence type="ECO:0000313" key="3">
    <source>
        <dbReference type="Proteomes" id="UP001221757"/>
    </source>
</evidence>
<protein>
    <submittedName>
        <fullName evidence="2">Uncharacterized protein</fullName>
    </submittedName>
</protein>
<gene>
    <name evidence="2" type="ORF">B0H17DRAFT_1217342</name>
</gene>
<proteinExistence type="predicted"/>
<feature type="region of interest" description="Disordered" evidence="1">
    <location>
        <begin position="399"/>
        <end position="435"/>
    </location>
</feature>
<dbReference type="SUPFAM" id="SSF53098">
    <property type="entry name" value="Ribonuclease H-like"/>
    <property type="match status" value="1"/>
</dbReference>